<keyword evidence="6 8" id="KW-0472">Membrane</keyword>
<comment type="similarity">
    <text evidence="2">Belongs to the major facilitator superfamily. Sugar transporter (TC 2.A.1.1) family.</text>
</comment>
<dbReference type="GO" id="GO:0015791">
    <property type="term" value="P:polyol transmembrane transport"/>
    <property type="evidence" value="ECO:0007669"/>
    <property type="project" value="UniProtKB-ARBA"/>
</dbReference>
<accession>A0A2U3ED47</accession>
<evidence type="ECO:0000256" key="6">
    <source>
        <dbReference type="ARBA" id="ARBA00023136"/>
    </source>
</evidence>
<dbReference type="InterPro" id="IPR050814">
    <property type="entry name" value="Myo-inositol_Transporter"/>
</dbReference>
<evidence type="ECO:0000256" key="5">
    <source>
        <dbReference type="ARBA" id="ARBA00022989"/>
    </source>
</evidence>
<feature type="transmembrane region" description="Helical" evidence="8">
    <location>
        <begin position="466"/>
        <end position="487"/>
    </location>
</feature>
<feature type="transmembrane region" description="Helical" evidence="8">
    <location>
        <begin position="532"/>
        <end position="551"/>
    </location>
</feature>
<dbReference type="Gene3D" id="1.20.1250.20">
    <property type="entry name" value="MFS general substrate transporter like domains"/>
    <property type="match status" value="1"/>
</dbReference>
<evidence type="ECO:0000256" key="7">
    <source>
        <dbReference type="SAM" id="MobiDB-lite"/>
    </source>
</evidence>
<feature type="transmembrane region" description="Helical" evidence="8">
    <location>
        <begin position="200"/>
        <end position="221"/>
    </location>
</feature>
<reference evidence="10 11" key="1">
    <citation type="journal article" date="2016" name="Front. Microbiol.">
        <title>Genome and transcriptome sequences reveal the specific parasitism of the nematophagous Purpureocillium lilacinum 36-1.</title>
        <authorList>
            <person name="Xie J."/>
            <person name="Li S."/>
            <person name="Mo C."/>
            <person name="Xiao X."/>
            <person name="Peng D."/>
            <person name="Wang G."/>
            <person name="Xiao Y."/>
        </authorList>
    </citation>
    <scope>NUCLEOTIDE SEQUENCE [LARGE SCALE GENOMIC DNA]</scope>
    <source>
        <strain evidence="10 11">36-1</strain>
    </source>
</reference>
<dbReference type="InterPro" id="IPR005829">
    <property type="entry name" value="Sugar_transporter_CS"/>
</dbReference>
<dbReference type="GO" id="GO:0015798">
    <property type="term" value="P:myo-inositol transport"/>
    <property type="evidence" value="ECO:0007669"/>
    <property type="project" value="UniProtKB-ARBA"/>
</dbReference>
<dbReference type="EMBL" id="LCWV01000006">
    <property type="protein sequence ID" value="PWI72438.1"/>
    <property type="molecule type" value="Genomic_DNA"/>
</dbReference>
<proteinExistence type="inferred from homology"/>
<feature type="region of interest" description="Disordered" evidence="7">
    <location>
        <begin position="700"/>
        <end position="753"/>
    </location>
</feature>
<feature type="domain" description="Major facilitator superfamily (MFS) profile" evidence="9">
    <location>
        <begin position="115"/>
        <end position="586"/>
    </location>
</feature>
<organism evidence="10 11">
    <name type="scientific">Purpureocillium lilacinum</name>
    <name type="common">Paecilomyces lilacinus</name>
    <dbReference type="NCBI Taxonomy" id="33203"/>
    <lineage>
        <taxon>Eukaryota</taxon>
        <taxon>Fungi</taxon>
        <taxon>Dikarya</taxon>
        <taxon>Ascomycota</taxon>
        <taxon>Pezizomycotina</taxon>
        <taxon>Sordariomycetes</taxon>
        <taxon>Hypocreomycetidae</taxon>
        <taxon>Hypocreales</taxon>
        <taxon>Ophiocordycipitaceae</taxon>
        <taxon>Purpureocillium</taxon>
    </lineage>
</organism>
<evidence type="ECO:0000256" key="1">
    <source>
        <dbReference type="ARBA" id="ARBA00004141"/>
    </source>
</evidence>
<keyword evidence="3" id="KW-0813">Transport</keyword>
<dbReference type="PANTHER" id="PTHR48020:SF4">
    <property type="entry name" value="SYMPORT, PUTATIVE (AFU_ORTHOLOGUE AFUA_3G11790)-RELATED"/>
    <property type="match status" value="1"/>
</dbReference>
<dbReference type="InterPro" id="IPR036259">
    <property type="entry name" value="MFS_trans_sf"/>
</dbReference>
<protein>
    <recommendedName>
        <fullName evidence="9">Major facilitator superfamily (MFS) profile domain-containing protein</fullName>
    </recommendedName>
</protein>
<feature type="transmembrane region" description="Helical" evidence="8">
    <location>
        <begin position="288"/>
        <end position="311"/>
    </location>
</feature>
<feature type="transmembrane region" description="Helical" evidence="8">
    <location>
        <begin position="263"/>
        <end position="282"/>
    </location>
</feature>
<dbReference type="InterPro" id="IPR020846">
    <property type="entry name" value="MFS_dom"/>
</dbReference>
<comment type="subcellular location">
    <subcellularLocation>
        <location evidence="1">Membrane</location>
        <topology evidence="1">Multi-pass membrane protein</topology>
    </subcellularLocation>
</comment>
<dbReference type="PRINTS" id="PR00171">
    <property type="entry name" value="SUGRTRNSPORT"/>
</dbReference>
<feature type="transmembrane region" description="Helical" evidence="8">
    <location>
        <begin position="433"/>
        <end position="454"/>
    </location>
</feature>
<evidence type="ECO:0000259" key="9">
    <source>
        <dbReference type="PROSITE" id="PS50850"/>
    </source>
</evidence>
<feature type="transmembrane region" description="Helical" evidence="8">
    <location>
        <begin position="499"/>
        <end position="520"/>
    </location>
</feature>
<feature type="compositionally biased region" description="Basic and acidic residues" evidence="7">
    <location>
        <begin position="743"/>
        <end position="753"/>
    </location>
</feature>
<dbReference type="Proteomes" id="UP000245956">
    <property type="component" value="Unassembled WGS sequence"/>
</dbReference>
<dbReference type="PANTHER" id="PTHR48020">
    <property type="entry name" value="PROTON MYO-INOSITOL COTRANSPORTER"/>
    <property type="match status" value="1"/>
</dbReference>
<dbReference type="SUPFAM" id="SSF103473">
    <property type="entry name" value="MFS general substrate transporter"/>
    <property type="match status" value="1"/>
</dbReference>
<keyword evidence="5 8" id="KW-1133">Transmembrane helix</keyword>
<keyword evidence="4 8" id="KW-0812">Transmembrane</keyword>
<evidence type="ECO:0000256" key="3">
    <source>
        <dbReference type="ARBA" id="ARBA00022448"/>
    </source>
</evidence>
<dbReference type="PROSITE" id="PS50850">
    <property type="entry name" value="MFS"/>
    <property type="match status" value="1"/>
</dbReference>
<evidence type="ECO:0000256" key="8">
    <source>
        <dbReference type="SAM" id="Phobius"/>
    </source>
</evidence>
<feature type="transmembrane region" description="Helical" evidence="8">
    <location>
        <begin position="563"/>
        <end position="582"/>
    </location>
</feature>
<dbReference type="GO" id="GO:0016020">
    <property type="term" value="C:membrane"/>
    <property type="evidence" value="ECO:0007669"/>
    <property type="project" value="UniProtKB-SubCell"/>
</dbReference>
<evidence type="ECO:0000313" key="10">
    <source>
        <dbReference type="EMBL" id="PWI72438.1"/>
    </source>
</evidence>
<dbReference type="PROSITE" id="PS00217">
    <property type="entry name" value="SUGAR_TRANSPORT_2"/>
    <property type="match status" value="1"/>
</dbReference>
<dbReference type="InterPro" id="IPR005828">
    <property type="entry name" value="MFS_sugar_transport-like"/>
</dbReference>
<evidence type="ECO:0000313" key="11">
    <source>
        <dbReference type="Proteomes" id="UP000245956"/>
    </source>
</evidence>
<feature type="compositionally biased region" description="Polar residues" evidence="7">
    <location>
        <begin position="711"/>
        <end position="738"/>
    </location>
</feature>
<comment type="caution">
    <text evidence="10">The sequence shown here is derived from an EMBL/GenBank/DDBJ whole genome shotgun (WGS) entry which is preliminary data.</text>
</comment>
<gene>
    <name evidence="10" type="ORF">PCL_11061</name>
</gene>
<name>A0A2U3ED47_PURLI</name>
<dbReference type="Pfam" id="PF00083">
    <property type="entry name" value="Sugar_tr"/>
    <property type="match status" value="1"/>
</dbReference>
<dbReference type="GO" id="GO:0022857">
    <property type="term" value="F:transmembrane transporter activity"/>
    <property type="evidence" value="ECO:0007669"/>
    <property type="project" value="InterPro"/>
</dbReference>
<evidence type="ECO:0000256" key="2">
    <source>
        <dbReference type="ARBA" id="ARBA00010992"/>
    </source>
</evidence>
<evidence type="ECO:0000256" key="4">
    <source>
        <dbReference type="ARBA" id="ARBA00022692"/>
    </source>
</evidence>
<sequence>MPLVHRRFQDRLAAQIQTRKTNDGAVIENPLAYMTDKELEEDVKEFAQKKLPVVPYEQILRAARVAKDIRMYDEIARRPGFDSRHHLPVTLTEDEKTALRRERDVTFSERGMWTVIATVSLAALLQGKSSLRWGFVQSSWNGAALYDNQWGLTTTEADQRSESDDWRLGAANASPWFVAALIGCPLSLPINYWYGRRGGIAVAAALIFCSSVGAVFAKTWIDLMCVRIINGLGMGIKAVSTPILASETAVGFWRGSAILAWQLWVAFGIMTSFGFNMIFTTAPSPHTVFALINGAPMVPSLALFIIAIWVCPESPRYHLMKGPNYNVEKAYRILQRVRNTELQALRDLYVVHKALDLENVGFGDLDENAALSPGFFWVIRDFFTQYKQLFQQRRLYNAVISTGTVNLAQQLCGVNVCAFYSGTLFSRVGNQSILIEMAYSLGFGAINWLFALPAIKHIDTLGRRKLLLMTLPCMAITMLGAGLAGFIEDQKLRVGITALFLFLFAMAYSPGLGPIPFTLASESFPLSHREAGTSWAISINFFFAAILSLFFPSVNSAIGQTGSLGLFAALNVLALVLVFLLVEETKRRSLEDLDHIFAVSKRDFMRFQMTEILPWFLGKTFLRNRTKRPQLYKDLIWGSYGGEGDTRSRIMDELDGVETVRSYSVAQSPWSEGGPSHIAFAMSPITPVSTDEIGLVGRNPNAVEIGDSRPMASSESPLGSHPPSYQNEEGPNTPTDSPEVQYDDVKYDYRKQE</sequence>
<dbReference type="InterPro" id="IPR003663">
    <property type="entry name" value="Sugar/inositol_transpt"/>
</dbReference>
<dbReference type="AlphaFoldDB" id="A0A2U3ED47"/>
<feature type="transmembrane region" description="Helical" evidence="8">
    <location>
        <begin position="176"/>
        <end position="194"/>
    </location>
</feature>